<dbReference type="InterPro" id="IPR005747">
    <property type="entry name" value="MutS2"/>
</dbReference>
<dbReference type="PANTHER" id="PTHR48466">
    <property type="entry name" value="OS10G0509000 PROTEIN-RELATED"/>
    <property type="match status" value="1"/>
</dbReference>
<dbReference type="InterPro" id="IPR000432">
    <property type="entry name" value="DNA_mismatch_repair_MutS_C"/>
</dbReference>
<keyword evidence="3" id="KW-0378">Hydrolase</keyword>
<keyword evidence="5" id="KW-0694">RNA-binding</keyword>
<dbReference type="SUPFAM" id="SSF48334">
    <property type="entry name" value="DNA repair protein MutS, domain III"/>
    <property type="match status" value="1"/>
</dbReference>
<dbReference type="InterPro" id="IPR036187">
    <property type="entry name" value="DNA_mismatch_repair_MutS_sf"/>
</dbReference>
<dbReference type="PROSITE" id="PS00486">
    <property type="entry name" value="DNA_MISMATCH_REPAIR_2"/>
    <property type="match status" value="1"/>
</dbReference>
<evidence type="ECO:0000313" key="8">
    <source>
        <dbReference type="EMBL" id="TWH86502.1"/>
    </source>
</evidence>
<evidence type="ECO:0000256" key="4">
    <source>
        <dbReference type="ARBA" id="ARBA00022840"/>
    </source>
</evidence>
<proteinExistence type="predicted"/>
<evidence type="ECO:0000256" key="1">
    <source>
        <dbReference type="ARBA" id="ARBA00022730"/>
    </source>
</evidence>
<keyword evidence="4" id="KW-0067">ATP-binding</keyword>
<protein>
    <submittedName>
        <fullName evidence="8">MutS2 family protein</fullName>
    </submittedName>
</protein>
<dbReference type="GO" id="GO:0004519">
    <property type="term" value="F:endonuclease activity"/>
    <property type="evidence" value="ECO:0007669"/>
    <property type="project" value="InterPro"/>
</dbReference>
<dbReference type="Gene3D" id="3.40.50.300">
    <property type="entry name" value="P-loop containing nucleotide triphosphate hydrolases"/>
    <property type="match status" value="1"/>
</dbReference>
<keyword evidence="9" id="KW-1185">Reference proteome</keyword>
<dbReference type="GO" id="GO:0030983">
    <property type="term" value="F:mismatched DNA binding"/>
    <property type="evidence" value="ECO:0007669"/>
    <property type="project" value="InterPro"/>
</dbReference>
<keyword evidence="2" id="KW-0547">Nucleotide-binding</keyword>
<organism evidence="8 9">
    <name type="scientific">Cytobacillus oceanisediminis</name>
    <dbReference type="NCBI Taxonomy" id="665099"/>
    <lineage>
        <taxon>Bacteria</taxon>
        <taxon>Bacillati</taxon>
        <taxon>Bacillota</taxon>
        <taxon>Bacilli</taxon>
        <taxon>Bacillales</taxon>
        <taxon>Bacillaceae</taxon>
        <taxon>Cytobacillus</taxon>
    </lineage>
</organism>
<dbReference type="OrthoDB" id="9808166at2"/>
<dbReference type="GO" id="GO:0019843">
    <property type="term" value="F:rRNA binding"/>
    <property type="evidence" value="ECO:0007669"/>
    <property type="project" value="UniProtKB-KW"/>
</dbReference>
<dbReference type="InterPro" id="IPR045076">
    <property type="entry name" value="MutS"/>
</dbReference>
<evidence type="ECO:0000313" key="9">
    <source>
        <dbReference type="Proteomes" id="UP000318667"/>
    </source>
</evidence>
<dbReference type="GO" id="GO:0045910">
    <property type="term" value="P:negative regulation of DNA recombination"/>
    <property type="evidence" value="ECO:0007669"/>
    <property type="project" value="InterPro"/>
</dbReference>
<evidence type="ECO:0000259" key="7">
    <source>
        <dbReference type="PROSITE" id="PS00486"/>
    </source>
</evidence>
<evidence type="ECO:0000256" key="5">
    <source>
        <dbReference type="ARBA" id="ARBA00022884"/>
    </source>
</evidence>
<dbReference type="GO" id="GO:0005524">
    <property type="term" value="F:ATP binding"/>
    <property type="evidence" value="ECO:0007669"/>
    <property type="project" value="UniProtKB-KW"/>
</dbReference>
<dbReference type="GO" id="GO:0006298">
    <property type="term" value="P:mismatch repair"/>
    <property type="evidence" value="ECO:0007669"/>
    <property type="project" value="InterPro"/>
</dbReference>
<dbReference type="NCBIfam" id="TIGR01069">
    <property type="entry name" value="mutS2"/>
    <property type="match status" value="1"/>
</dbReference>
<reference evidence="8 9" key="1">
    <citation type="journal article" date="2015" name="Stand. Genomic Sci.">
        <title>Genomic Encyclopedia of Bacterial and Archaeal Type Strains, Phase III: the genomes of soil and plant-associated and newly described type strains.</title>
        <authorList>
            <person name="Whitman W.B."/>
            <person name="Woyke T."/>
            <person name="Klenk H.P."/>
            <person name="Zhou Y."/>
            <person name="Lilburn T.G."/>
            <person name="Beck B.J."/>
            <person name="De Vos P."/>
            <person name="Vandamme P."/>
            <person name="Eisen J.A."/>
            <person name="Garrity G."/>
            <person name="Hugenholtz P."/>
            <person name="Kyrpides N.C."/>
        </authorList>
    </citation>
    <scope>NUCLEOTIDE SEQUENCE [LARGE SCALE GENOMIC DNA]</scope>
    <source>
        <strain evidence="8 9">CGMCC 1.10115</strain>
    </source>
</reference>
<keyword evidence="6" id="KW-0238">DNA-binding</keyword>
<dbReference type="Pfam" id="PF00488">
    <property type="entry name" value="MutS_V"/>
    <property type="match status" value="1"/>
</dbReference>
<dbReference type="GO" id="GO:0016887">
    <property type="term" value="F:ATP hydrolysis activity"/>
    <property type="evidence" value="ECO:0007669"/>
    <property type="project" value="InterPro"/>
</dbReference>
<dbReference type="PANTHER" id="PTHR48466:SF2">
    <property type="entry name" value="OS10G0509000 PROTEIN"/>
    <property type="match status" value="1"/>
</dbReference>
<keyword evidence="1" id="KW-0699">rRNA-binding</keyword>
<dbReference type="RefSeq" id="WP_144542682.1">
    <property type="nucleotide sequence ID" value="NZ_CBCSDC010000017.1"/>
</dbReference>
<dbReference type="PIRSF" id="PIRSF005814">
    <property type="entry name" value="MutS_YshD"/>
    <property type="match status" value="1"/>
</dbReference>
<name>A0A562JTH9_9BACI</name>
<dbReference type="FunFam" id="3.40.50.300:FF:000830">
    <property type="entry name" value="Endonuclease MutS2"/>
    <property type="match status" value="1"/>
</dbReference>
<evidence type="ECO:0000256" key="6">
    <source>
        <dbReference type="ARBA" id="ARBA00023125"/>
    </source>
</evidence>
<gene>
    <name evidence="8" type="ORF">IQ19_02524</name>
</gene>
<sequence length="645" mass="72827">MNTNTFTLLDYDIIKERVSQFALSKAGKKKLLGMVPSENLKQIKSWLDETEEAVKILEKSASIPVHGLEGIESVLNNFNKGIALRPEQLMKLYDFLDCCRKIRRFMKDKEVLAPRVASYVQSIEELPSLAEEIIRCIRNGKVDDYASKDLLKVRKQISLQEERLKEKLQQLIKSSKYKNYLQEMVISQRSGRYVIPVKKEYKNKIKGSVLDTSASGSTYFIEPEEIAASQEQLNWLIAEEEAEVQQVLLLLTGLVEANEKEIKVAVETMIHYDVLFAKAKYARSTEAQKPVLNESYHIKLICAKHPLLESNAVPLTLELGSNGQHALVITGPNTGGKTVTIKTVGLLTLMAQSGMLLPVQKGSSIAIFQQILLDIGDGQSIEHNLSTFSSRIKNIIEILQETNDRTLVLLDELGSGTDPAEGMGLATAILEQMFKKGPTIMATTHYSEIKGFAEDHEGFLNGAMEFDLNTLKPTYKLIIGKGGESQAFAIALKLGMHPKIIERAHQITYKEERTYLPYSNEHKLKIELEKQIIVNRHIKRSKGEKKLDQAIQVLKQGDNVLVSPQNEIGIIQKGPDARGNFSVQIKGERVIINHKRLKLYISADELYPEDYDFDIIFETKENRNKSKLLNRKHVEGLIIENEEQN</sequence>
<dbReference type="GeneID" id="65403702"/>
<dbReference type="InterPro" id="IPR007696">
    <property type="entry name" value="DNA_mismatch_repair_MutS_core"/>
</dbReference>
<dbReference type="SMART" id="SM00534">
    <property type="entry name" value="MUTSac"/>
    <property type="match status" value="1"/>
</dbReference>
<dbReference type="EMBL" id="VLKI01000006">
    <property type="protein sequence ID" value="TWH86502.1"/>
    <property type="molecule type" value="Genomic_DNA"/>
</dbReference>
<evidence type="ECO:0000256" key="2">
    <source>
        <dbReference type="ARBA" id="ARBA00022741"/>
    </source>
</evidence>
<feature type="domain" description="DNA mismatch repair proteins mutS family" evidence="7">
    <location>
        <begin position="406"/>
        <end position="422"/>
    </location>
</feature>
<dbReference type="SMART" id="SM00533">
    <property type="entry name" value="MUTSd"/>
    <property type="match status" value="1"/>
</dbReference>
<dbReference type="Proteomes" id="UP000318667">
    <property type="component" value="Unassembled WGS sequence"/>
</dbReference>
<dbReference type="SUPFAM" id="SSF52540">
    <property type="entry name" value="P-loop containing nucleoside triphosphate hydrolases"/>
    <property type="match status" value="1"/>
</dbReference>
<evidence type="ECO:0000256" key="3">
    <source>
        <dbReference type="ARBA" id="ARBA00022801"/>
    </source>
</evidence>
<dbReference type="AlphaFoldDB" id="A0A562JTH9"/>
<accession>A0A562JTH9</accession>
<dbReference type="GO" id="GO:0140664">
    <property type="term" value="F:ATP-dependent DNA damage sensor activity"/>
    <property type="evidence" value="ECO:0007669"/>
    <property type="project" value="InterPro"/>
</dbReference>
<dbReference type="InterPro" id="IPR027417">
    <property type="entry name" value="P-loop_NTPase"/>
</dbReference>
<comment type="caution">
    <text evidence="8">The sequence shown here is derived from an EMBL/GenBank/DDBJ whole genome shotgun (WGS) entry which is preliminary data.</text>
</comment>